<keyword evidence="6 10" id="KW-1133">Transmembrane helix</keyword>
<comment type="catalytic activity">
    <reaction evidence="9 10">
        <text>glycine(in) = glycine(out)</text>
        <dbReference type="Rhea" id="RHEA:70715"/>
        <dbReference type="ChEBI" id="CHEBI:57305"/>
    </reaction>
</comment>
<dbReference type="InterPro" id="IPR030847">
    <property type="entry name" value="Hem25/SLC25A38"/>
</dbReference>
<comment type="subcellular location">
    <subcellularLocation>
        <location evidence="1">Membrane</location>
        <topology evidence="1">Multi-pass membrane protein</topology>
    </subcellularLocation>
    <subcellularLocation>
        <location evidence="10">Mitochondrion inner membrane</location>
        <topology evidence="10">Multi-pass membrane protein</topology>
    </subcellularLocation>
</comment>
<organism evidence="12 13">
    <name type="scientific">Monosporascus ibericus</name>
    <dbReference type="NCBI Taxonomy" id="155417"/>
    <lineage>
        <taxon>Eukaryota</taxon>
        <taxon>Fungi</taxon>
        <taxon>Dikarya</taxon>
        <taxon>Ascomycota</taxon>
        <taxon>Pezizomycotina</taxon>
        <taxon>Sordariomycetes</taxon>
        <taxon>Xylariomycetidae</taxon>
        <taxon>Xylariales</taxon>
        <taxon>Xylariales incertae sedis</taxon>
        <taxon>Monosporascus</taxon>
    </lineage>
</organism>
<evidence type="ECO:0000256" key="3">
    <source>
        <dbReference type="ARBA" id="ARBA00022692"/>
    </source>
</evidence>
<dbReference type="InterPro" id="IPR018108">
    <property type="entry name" value="MCP_transmembrane"/>
</dbReference>
<keyword evidence="7 10" id="KW-0496">Mitochondrion</keyword>
<evidence type="ECO:0000256" key="6">
    <source>
        <dbReference type="ARBA" id="ARBA00022989"/>
    </source>
</evidence>
<dbReference type="STRING" id="155417.A0A4Q4T7G1"/>
<evidence type="ECO:0000256" key="9">
    <source>
        <dbReference type="ARBA" id="ARBA00034060"/>
    </source>
</evidence>
<dbReference type="OrthoDB" id="1924968at2759"/>
<dbReference type="Gene3D" id="1.50.40.10">
    <property type="entry name" value="Mitochondrial carrier domain"/>
    <property type="match status" value="2"/>
</dbReference>
<dbReference type="PANTHER" id="PTHR46181:SF3">
    <property type="entry name" value="MITOCHONDRIAL GLYCINE TRANSPORTER"/>
    <property type="match status" value="1"/>
</dbReference>
<dbReference type="AlphaFoldDB" id="A0A4Q4T7G1"/>
<comment type="caution">
    <text evidence="12">The sequence shown here is derived from an EMBL/GenBank/DDBJ whole genome shotgun (WGS) entry which is preliminary data.</text>
</comment>
<evidence type="ECO:0000256" key="7">
    <source>
        <dbReference type="ARBA" id="ARBA00023128"/>
    </source>
</evidence>
<dbReference type="InterPro" id="IPR023395">
    <property type="entry name" value="MCP_dom_sf"/>
</dbReference>
<evidence type="ECO:0000256" key="1">
    <source>
        <dbReference type="ARBA" id="ARBA00004141"/>
    </source>
</evidence>
<dbReference type="EMBL" id="QJNU01000417">
    <property type="protein sequence ID" value="RYO99540.1"/>
    <property type="molecule type" value="Genomic_DNA"/>
</dbReference>
<feature type="repeat" description="Solcar" evidence="11">
    <location>
        <begin position="128"/>
        <end position="212"/>
    </location>
</feature>
<dbReference type="GO" id="GO:1904983">
    <property type="term" value="P:glycine import into mitochondrion"/>
    <property type="evidence" value="ECO:0007669"/>
    <property type="project" value="UniProtKB-UniRule"/>
</dbReference>
<evidence type="ECO:0000313" key="13">
    <source>
        <dbReference type="Proteomes" id="UP000293360"/>
    </source>
</evidence>
<dbReference type="GO" id="GO:0005743">
    <property type="term" value="C:mitochondrial inner membrane"/>
    <property type="evidence" value="ECO:0007669"/>
    <property type="project" value="UniProtKB-SubCell"/>
</dbReference>
<keyword evidence="13" id="KW-1185">Reference proteome</keyword>
<feature type="repeat" description="Solcar" evidence="11">
    <location>
        <begin position="17"/>
        <end position="100"/>
    </location>
</feature>
<feature type="repeat" description="Solcar" evidence="11">
    <location>
        <begin position="236"/>
        <end position="320"/>
    </location>
</feature>
<gene>
    <name evidence="12" type="ORF">DL764_006781</name>
</gene>
<keyword evidence="5 10" id="KW-0999">Mitochondrion inner membrane</keyword>
<reference evidence="12 13" key="1">
    <citation type="submission" date="2018-06" db="EMBL/GenBank/DDBJ databases">
        <title>Complete Genomes of Monosporascus.</title>
        <authorList>
            <person name="Robinson A.J."/>
            <person name="Natvig D.O."/>
        </authorList>
    </citation>
    <scope>NUCLEOTIDE SEQUENCE [LARGE SCALE GENOMIC DNA]</scope>
    <source>
        <strain evidence="12 13">CBS 110550</strain>
    </source>
</reference>
<comment type="function">
    <text evidence="10">Mitochondrial glycine transporter that imports glycine into the mitochondrial matrix. Plays an important role in providing glycine for the first enzymatic step in heme biosynthesis, the condensation of glycine with succinyl-CoA to produce 5-aminolevulinate (ALA) in the miochondrial matrix.</text>
</comment>
<name>A0A4Q4T7G1_9PEZI</name>
<keyword evidence="4 10" id="KW-0677">Repeat</keyword>
<evidence type="ECO:0000313" key="12">
    <source>
        <dbReference type="EMBL" id="RYO99540.1"/>
    </source>
</evidence>
<keyword evidence="2 10" id="KW-0813">Transport</keyword>
<evidence type="ECO:0000256" key="5">
    <source>
        <dbReference type="ARBA" id="ARBA00022792"/>
    </source>
</evidence>
<dbReference type="HAMAP" id="MF_03064">
    <property type="entry name" value="SLC25A38"/>
    <property type="match status" value="1"/>
</dbReference>
<dbReference type="SUPFAM" id="SSF103506">
    <property type="entry name" value="Mitochondrial carrier"/>
    <property type="match status" value="1"/>
</dbReference>
<evidence type="ECO:0000256" key="8">
    <source>
        <dbReference type="ARBA" id="ARBA00023136"/>
    </source>
</evidence>
<dbReference type="Pfam" id="PF00153">
    <property type="entry name" value="Mito_carr"/>
    <property type="match status" value="3"/>
</dbReference>
<protein>
    <recommendedName>
        <fullName evidence="10">Mitochondrial glycine transporter</fullName>
    </recommendedName>
    <alternativeName>
        <fullName evidence="10">Solute carrier family 25 member 38 homolog</fullName>
    </alternativeName>
</protein>
<dbReference type="Proteomes" id="UP000293360">
    <property type="component" value="Unassembled WGS sequence"/>
</dbReference>
<evidence type="ECO:0000256" key="4">
    <source>
        <dbReference type="ARBA" id="ARBA00022737"/>
    </source>
</evidence>
<proteinExistence type="inferred from homology"/>
<keyword evidence="3 10" id="KW-0812">Transmembrane</keyword>
<accession>A0A4Q4T7G1</accession>
<sequence length="333" mass="35660">MSHIAPPAPSSSSSSSSPSTVHFVAGLGAGVFGAVLLQPLDLLKTRVQQSGSHSITSAIRDIARSPNVLPAFWRGAVPSALRTGFGSAIYFTTLNTIRQHAATLSQAAAAVATPTSDAARHSSSLPKLSNTANLVAGATARAFAGFILMPLTVIKVRYESNLYSYRSITGAARDIYKTERIPGFFAGFGATAARDAPYAGLYVLTYEQFKKQLSSFYDHPLLLPTAGHKADMATSLSAIINFASGSLAGATCSFISNPFDAVKTRIQLQPHSYRNMAQASRRMIVEEGVRSLYDGLVLRMTRKALSSALAWMLYEELVRRAGTTFHRAANKHV</sequence>
<dbReference type="PANTHER" id="PTHR46181">
    <property type="entry name" value="MITOCHONDRIAL GLYCINE TRANSPORTER"/>
    <property type="match status" value="1"/>
</dbReference>
<evidence type="ECO:0000256" key="11">
    <source>
        <dbReference type="PROSITE-ProRule" id="PRU00282"/>
    </source>
</evidence>
<evidence type="ECO:0000256" key="2">
    <source>
        <dbReference type="ARBA" id="ARBA00022448"/>
    </source>
</evidence>
<keyword evidence="8 10" id="KW-0472">Membrane</keyword>
<dbReference type="PROSITE" id="PS50920">
    <property type="entry name" value="SOLCAR"/>
    <property type="match status" value="3"/>
</dbReference>
<dbReference type="GO" id="GO:0015187">
    <property type="term" value="F:glycine transmembrane transporter activity"/>
    <property type="evidence" value="ECO:0007669"/>
    <property type="project" value="UniProtKB-UniRule"/>
</dbReference>
<comment type="similarity">
    <text evidence="10">Belongs to the mitochondrial carrier (TC 2.A.29) family. SLC25A38 subfamily.</text>
</comment>
<evidence type="ECO:0000256" key="10">
    <source>
        <dbReference type="HAMAP-Rule" id="MF_03064"/>
    </source>
</evidence>